<accession>A0A8J4DM77</accession>
<dbReference type="PANTHER" id="PTHR43289:SF34">
    <property type="entry name" value="SERINE_THREONINE-PROTEIN KINASE YBDM-RELATED"/>
    <property type="match status" value="1"/>
</dbReference>
<dbReference type="Pfam" id="PF00069">
    <property type="entry name" value="Pkinase"/>
    <property type="match status" value="1"/>
</dbReference>
<dbReference type="PROSITE" id="PS50011">
    <property type="entry name" value="PROTEIN_KINASE_DOM"/>
    <property type="match status" value="1"/>
</dbReference>
<evidence type="ECO:0000256" key="4">
    <source>
        <dbReference type="ARBA" id="ARBA00022840"/>
    </source>
</evidence>
<sequence length="291" mass="31297">MGTAILRRYVLIGAIGQGGVSTVYHAVDARRGTLHAVKVLAPLLAHDPKAREDVRREALITDRLRHPSVPRVFEYGDAPLPDGTVVPYVVLELLSGTPLEDLLADGPLPWRDAVRVAATAADVLAVAHRRGIVHRDLASRNIMVTDDGAIKIIDFGLATAAARTGDTAARPVVVRNRRTQSRPPAHPVTAVARPADDVYTLGVLLYEMVTGRSPYPVVSPTPMRAGLRPHQLAPTPVVSVAGLPGDVAEIIRACMTKQPGGRPRSAEVALRLWRLLDGRPWHPTLALDQLG</sequence>
<comment type="caution">
    <text evidence="6">The sequence shown here is derived from an EMBL/GenBank/DDBJ whole genome shotgun (WGS) entry which is preliminary data.</text>
</comment>
<dbReference type="Gene3D" id="1.10.510.10">
    <property type="entry name" value="Transferase(Phosphotransferase) domain 1"/>
    <property type="match status" value="1"/>
</dbReference>
<gene>
    <name evidence="6" type="ORF">Sya03_54850</name>
</gene>
<keyword evidence="4" id="KW-0067">ATP-binding</keyword>
<evidence type="ECO:0000313" key="7">
    <source>
        <dbReference type="Proteomes" id="UP000652013"/>
    </source>
</evidence>
<proteinExistence type="predicted"/>
<keyword evidence="7" id="KW-1185">Reference proteome</keyword>
<dbReference type="InterPro" id="IPR008266">
    <property type="entry name" value="Tyr_kinase_AS"/>
</dbReference>
<evidence type="ECO:0000256" key="1">
    <source>
        <dbReference type="ARBA" id="ARBA00022679"/>
    </source>
</evidence>
<dbReference type="CDD" id="cd14014">
    <property type="entry name" value="STKc_PknB_like"/>
    <property type="match status" value="1"/>
</dbReference>
<name>A0A8J4DM77_9ACTN</name>
<dbReference type="GO" id="GO:0004713">
    <property type="term" value="F:protein tyrosine kinase activity"/>
    <property type="evidence" value="ECO:0007669"/>
    <property type="project" value="InterPro"/>
</dbReference>
<dbReference type="SUPFAM" id="SSF56112">
    <property type="entry name" value="Protein kinase-like (PK-like)"/>
    <property type="match status" value="1"/>
</dbReference>
<reference evidence="6" key="1">
    <citation type="submission" date="2021-01" db="EMBL/GenBank/DDBJ databases">
        <title>Whole genome shotgun sequence of Spirilliplanes yamanashiensis NBRC 15828.</title>
        <authorList>
            <person name="Komaki H."/>
            <person name="Tamura T."/>
        </authorList>
    </citation>
    <scope>NUCLEOTIDE SEQUENCE</scope>
    <source>
        <strain evidence="6">NBRC 15828</strain>
    </source>
</reference>
<dbReference type="Gene3D" id="3.30.200.20">
    <property type="entry name" value="Phosphorylase Kinase, domain 1"/>
    <property type="match status" value="1"/>
</dbReference>
<dbReference type="EMBL" id="BOOY01000038">
    <property type="protein sequence ID" value="GIJ06133.1"/>
    <property type="molecule type" value="Genomic_DNA"/>
</dbReference>
<keyword evidence="2" id="KW-0547">Nucleotide-binding</keyword>
<dbReference type="GO" id="GO:0004674">
    <property type="term" value="F:protein serine/threonine kinase activity"/>
    <property type="evidence" value="ECO:0007669"/>
    <property type="project" value="TreeGrafter"/>
</dbReference>
<dbReference type="InterPro" id="IPR011009">
    <property type="entry name" value="Kinase-like_dom_sf"/>
</dbReference>
<dbReference type="InterPro" id="IPR000719">
    <property type="entry name" value="Prot_kinase_dom"/>
</dbReference>
<keyword evidence="1" id="KW-0808">Transferase</keyword>
<protein>
    <recommendedName>
        <fullName evidence="5">Protein kinase domain-containing protein</fullName>
    </recommendedName>
</protein>
<dbReference type="AlphaFoldDB" id="A0A8J4DM77"/>
<dbReference type="PANTHER" id="PTHR43289">
    <property type="entry name" value="MITOGEN-ACTIVATED PROTEIN KINASE KINASE KINASE 20-RELATED"/>
    <property type="match status" value="1"/>
</dbReference>
<dbReference type="Proteomes" id="UP000652013">
    <property type="component" value="Unassembled WGS sequence"/>
</dbReference>
<evidence type="ECO:0000256" key="3">
    <source>
        <dbReference type="ARBA" id="ARBA00022777"/>
    </source>
</evidence>
<keyword evidence="3" id="KW-0418">Kinase</keyword>
<dbReference type="SMART" id="SM00219">
    <property type="entry name" value="TyrKc"/>
    <property type="match status" value="1"/>
</dbReference>
<dbReference type="PIRSF" id="PIRSF000654">
    <property type="entry name" value="Integrin-linked_kinase"/>
    <property type="match status" value="1"/>
</dbReference>
<evidence type="ECO:0000259" key="5">
    <source>
        <dbReference type="PROSITE" id="PS50011"/>
    </source>
</evidence>
<dbReference type="GO" id="GO:0005524">
    <property type="term" value="F:ATP binding"/>
    <property type="evidence" value="ECO:0007669"/>
    <property type="project" value="UniProtKB-KW"/>
</dbReference>
<feature type="domain" description="Protein kinase" evidence="5">
    <location>
        <begin position="9"/>
        <end position="285"/>
    </location>
</feature>
<evidence type="ECO:0000256" key="2">
    <source>
        <dbReference type="ARBA" id="ARBA00022741"/>
    </source>
</evidence>
<dbReference type="PROSITE" id="PS00109">
    <property type="entry name" value="PROTEIN_KINASE_TYR"/>
    <property type="match status" value="1"/>
</dbReference>
<dbReference type="InterPro" id="IPR020635">
    <property type="entry name" value="Tyr_kinase_cat_dom"/>
</dbReference>
<evidence type="ECO:0000313" key="6">
    <source>
        <dbReference type="EMBL" id="GIJ06133.1"/>
    </source>
</evidence>
<organism evidence="6 7">
    <name type="scientific">Spirilliplanes yamanashiensis</name>
    <dbReference type="NCBI Taxonomy" id="42233"/>
    <lineage>
        <taxon>Bacteria</taxon>
        <taxon>Bacillati</taxon>
        <taxon>Actinomycetota</taxon>
        <taxon>Actinomycetes</taxon>
        <taxon>Micromonosporales</taxon>
        <taxon>Micromonosporaceae</taxon>
        <taxon>Spirilliplanes</taxon>
    </lineage>
</organism>